<dbReference type="EMBL" id="BAABKN010000019">
    <property type="protein sequence ID" value="GAA4743588.1"/>
    <property type="molecule type" value="Genomic_DNA"/>
</dbReference>
<gene>
    <name evidence="2" type="ORF">GCM10023350_30390</name>
</gene>
<dbReference type="Pfam" id="PF00107">
    <property type="entry name" value="ADH_zinc_N"/>
    <property type="match status" value="1"/>
</dbReference>
<dbReference type="PROSITE" id="PS01162">
    <property type="entry name" value="QOR_ZETA_CRYSTAL"/>
    <property type="match status" value="1"/>
</dbReference>
<evidence type="ECO:0000259" key="1">
    <source>
        <dbReference type="SMART" id="SM00829"/>
    </source>
</evidence>
<dbReference type="InterPro" id="IPR013149">
    <property type="entry name" value="ADH-like_C"/>
</dbReference>
<dbReference type="RefSeq" id="WP_345527663.1">
    <property type="nucleotide sequence ID" value="NZ_BAABKN010000019.1"/>
</dbReference>
<evidence type="ECO:0000313" key="2">
    <source>
        <dbReference type="EMBL" id="GAA4743588.1"/>
    </source>
</evidence>
<comment type="caution">
    <text evidence="2">The sequence shown here is derived from an EMBL/GenBank/DDBJ whole genome shotgun (WGS) entry which is preliminary data.</text>
</comment>
<dbReference type="PANTHER" id="PTHR43677">
    <property type="entry name" value="SHORT-CHAIN DEHYDROGENASE/REDUCTASE"/>
    <property type="match status" value="1"/>
</dbReference>
<dbReference type="Proteomes" id="UP001499882">
    <property type="component" value="Unassembled WGS sequence"/>
</dbReference>
<dbReference type="InterPro" id="IPR020843">
    <property type="entry name" value="ER"/>
</dbReference>
<dbReference type="InterPro" id="IPR051397">
    <property type="entry name" value="Zn-ADH-like_protein"/>
</dbReference>
<dbReference type="InterPro" id="IPR036291">
    <property type="entry name" value="NAD(P)-bd_dom_sf"/>
</dbReference>
<sequence>MRAVQIVRLDGPGSVEVRDVAVPEPADDEVLVRVRAAGVGFPEVLMSRGAYQRQPDLPFTPGAEIAGEVVAAPAGSGLVPGDRVAAVCLLGGFAEYAVAPVDRTVALPDGVSFAEGAAFAFNYGTAYFALLERGRLEPGEAVLVHGAAGGLGTAVIQTAKAFGAGRVVAVTSTDEKGALALRAGADDYVLADGFKDAVVRGGEVDLVIDPVGGDRFTDSLRCLRPDGRLVVVGFAAGDIPTVRVNRLLLRNVSVVGAAWVGYAFGRPGHVARDLHALLPHLARGALRPVVGAEYALADAGRALTDLAERRARGKVVLRP</sequence>
<protein>
    <submittedName>
        <fullName evidence="2">NADPH:quinone oxidoreductase family protein</fullName>
    </submittedName>
</protein>
<dbReference type="SUPFAM" id="SSF50129">
    <property type="entry name" value="GroES-like"/>
    <property type="match status" value="1"/>
</dbReference>
<reference evidence="3" key="1">
    <citation type="journal article" date="2019" name="Int. J. Syst. Evol. Microbiol.">
        <title>The Global Catalogue of Microorganisms (GCM) 10K type strain sequencing project: providing services to taxonomists for standard genome sequencing and annotation.</title>
        <authorList>
            <consortium name="The Broad Institute Genomics Platform"/>
            <consortium name="The Broad Institute Genome Sequencing Center for Infectious Disease"/>
            <person name="Wu L."/>
            <person name="Ma J."/>
        </authorList>
    </citation>
    <scope>NUCLEOTIDE SEQUENCE [LARGE SCALE GENOMIC DNA]</scope>
    <source>
        <strain evidence="3">JCM 18532</strain>
    </source>
</reference>
<dbReference type="Gene3D" id="3.90.180.10">
    <property type="entry name" value="Medium-chain alcohol dehydrogenases, catalytic domain"/>
    <property type="match status" value="1"/>
</dbReference>
<dbReference type="Pfam" id="PF08240">
    <property type="entry name" value="ADH_N"/>
    <property type="match status" value="1"/>
</dbReference>
<dbReference type="Gene3D" id="3.40.50.720">
    <property type="entry name" value="NAD(P)-binding Rossmann-like Domain"/>
    <property type="match status" value="1"/>
</dbReference>
<evidence type="ECO:0000313" key="3">
    <source>
        <dbReference type="Proteomes" id="UP001499882"/>
    </source>
</evidence>
<organism evidence="2 3">
    <name type="scientific">Nocardioides endophyticus</name>
    <dbReference type="NCBI Taxonomy" id="1353775"/>
    <lineage>
        <taxon>Bacteria</taxon>
        <taxon>Bacillati</taxon>
        <taxon>Actinomycetota</taxon>
        <taxon>Actinomycetes</taxon>
        <taxon>Propionibacteriales</taxon>
        <taxon>Nocardioidaceae</taxon>
        <taxon>Nocardioides</taxon>
    </lineage>
</organism>
<feature type="domain" description="Enoyl reductase (ER)" evidence="1">
    <location>
        <begin position="11"/>
        <end position="317"/>
    </location>
</feature>
<proteinExistence type="predicted"/>
<dbReference type="SUPFAM" id="SSF51735">
    <property type="entry name" value="NAD(P)-binding Rossmann-fold domains"/>
    <property type="match status" value="1"/>
</dbReference>
<dbReference type="CDD" id="cd08241">
    <property type="entry name" value="QOR1"/>
    <property type="match status" value="1"/>
</dbReference>
<dbReference type="InterPro" id="IPR013154">
    <property type="entry name" value="ADH-like_N"/>
</dbReference>
<dbReference type="PANTHER" id="PTHR43677:SF4">
    <property type="entry name" value="QUINONE OXIDOREDUCTASE-LIKE PROTEIN 2"/>
    <property type="match status" value="1"/>
</dbReference>
<accession>A0ABP8Z1A3</accession>
<dbReference type="InterPro" id="IPR011032">
    <property type="entry name" value="GroES-like_sf"/>
</dbReference>
<keyword evidence="3" id="KW-1185">Reference proteome</keyword>
<dbReference type="InterPro" id="IPR002364">
    <property type="entry name" value="Quin_OxRdtase/zeta-crystal_CS"/>
</dbReference>
<name>A0ABP8Z1A3_9ACTN</name>
<dbReference type="SMART" id="SM00829">
    <property type="entry name" value="PKS_ER"/>
    <property type="match status" value="1"/>
</dbReference>